<evidence type="ECO:0000313" key="7">
    <source>
        <dbReference type="Proteomes" id="UP000321408"/>
    </source>
</evidence>
<name>A0A5B9D9E6_9ARCH</name>
<evidence type="ECO:0000256" key="3">
    <source>
        <dbReference type="ARBA" id="ARBA00048954"/>
    </source>
</evidence>
<organism evidence="6 7">
    <name type="scientific">Promethearchaeum syntrophicum</name>
    <dbReference type="NCBI Taxonomy" id="2594042"/>
    <lineage>
        <taxon>Archaea</taxon>
        <taxon>Promethearchaeati</taxon>
        <taxon>Promethearchaeota</taxon>
        <taxon>Promethearchaeia</taxon>
        <taxon>Promethearchaeales</taxon>
        <taxon>Promethearchaeaceae</taxon>
        <taxon>Promethearchaeum</taxon>
    </lineage>
</organism>
<dbReference type="SUPFAM" id="SSF52540">
    <property type="entry name" value="P-loop containing nucleoside triphosphate hydrolases"/>
    <property type="match status" value="1"/>
</dbReference>
<dbReference type="GeneID" id="41329524"/>
<dbReference type="RefSeq" id="WP_147662605.1">
    <property type="nucleotide sequence ID" value="NZ_CP042905.2"/>
</dbReference>
<protein>
    <submittedName>
        <fullName evidence="6">ATP-binding protein</fullName>
    </submittedName>
</protein>
<dbReference type="Pfam" id="PF01935">
    <property type="entry name" value="DUF87"/>
    <property type="match status" value="1"/>
</dbReference>
<dbReference type="PANTHER" id="PTHR42957:SF1">
    <property type="entry name" value="HELICASE MJ1565-RELATED"/>
    <property type="match status" value="1"/>
</dbReference>
<dbReference type="EMBL" id="CP042905">
    <property type="protein sequence ID" value="QEE15703.1"/>
    <property type="molecule type" value="Genomic_DNA"/>
</dbReference>
<dbReference type="PANTHER" id="PTHR42957">
    <property type="entry name" value="HELICASE MJ1565-RELATED"/>
    <property type="match status" value="1"/>
</dbReference>
<evidence type="ECO:0000256" key="1">
    <source>
        <dbReference type="ARBA" id="ARBA00007816"/>
    </source>
</evidence>
<accession>A0A5B9D9E6</accession>
<evidence type="ECO:0000256" key="2">
    <source>
        <dbReference type="ARBA" id="ARBA00034617"/>
    </source>
</evidence>
<comment type="similarity">
    <text evidence="1">Belongs to the HerA family.</text>
</comment>
<dbReference type="GO" id="GO:0043138">
    <property type="term" value="F:3'-5' DNA helicase activity"/>
    <property type="evidence" value="ECO:0007669"/>
    <property type="project" value="UniProtKB-EC"/>
</dbReference>
<dbReference type="GO" id="GO:0043139">
    <property type="term" value="F:5'-3' DNA helicase activity"/>
    <property type="evidence" value="ECO:0007669"/>
    <property type="project" value="UniProtKB-EC"/>
</dbReference>
<reference evidence="6 7" key="1">
    <citation type="journal article" date="2020" name="Nature">
        <title>Isolation of an archaeon at the prokaryote-eukaryote interface.</title>
        <authorList>
            <person name="Imachi H."/>
            <person name="Nobu M.K."/>
            <person name="Nakahara N."/>
            <person name="Morono Y."/>
            <person name="Ogawara M."/>
            <person name="Takaki Y."/>
            <person name="Takano Y."/>
            <person name="Uematsu K."/>
            <person name="Ikuta T."/>
            <person name="Ito M."/>
            <person name="Matsui Y."/>
            <person name="Miyazaki M."/>
            <person name="Murata K."/>
            <person name="Saito Y."/>
            <person name="Sakai S."/>
            <person name="Song C."/>
            <person name="Tasumi E."/>
            <person name="Yamanaka Y."/>
            <person name="Yamaguchi T."/>
            <person name="Kamagata Y."/>
            <person name="Tamaki H."/>
            <person name="Takai K."/>
        </authorList>
    </citation>
    <scope>NUCLEOTIDE SEQUENCE [LARGE SCALE GENOMIC DNA]</scope>
    <source>
        <strain evidence="6 7">MK-D1</strain>
    </source>
</reference>
<proteinExistence type="inferred from homology"/>
<dbReference type="Proteomes" id="UP000321408">
    <property type="component" value="Chromosome"/>
</dbReference>
<keyword evidence="6" id="KW-0067">ATP-binding</keyword>
<evidence type="ECO:0000256" key="4">
    <source>
        <dbReference type="ARBA" id="ARBA00048988"/>
    </source>
</evidence>
<evidence type="ECO:0000259" key="5">
    <source>
        <dbReference type="Pfam" id="PF01935"/>
    </source>
</evidence>
<comment type="catalytic activity">
    <reaction evidence="4">
        <text>ATP + H2O = ADP + phosphate + H(+)</text>
        <dbReference type="Rhea" id="RHEA:13065"/>
        <dbReference type="ChEBI" id="CHEBI:15377"/>
        <dbReference type="ChEBI" id="CHEBI:15378"/>
        <dbReference type="ChEBI" id="CHEBI:30616"/>
        <dbReference type="ChEBI" id="CHEBI:43474"/>
        <dbReference type="ChEBI" id="CHEBI:456216"/>
        <dbReference type="EC" id="5.6.2.4"/>
    </reaction>
</comment>
<evidence type="ECO:0000313" key="6">
    <source>
        <dbReference type="EMBL" id="QEE15703.1"/>
    </source>
</evidence>
<dbReference type="KEGG" id="psyt:DSAG12_01530"/>
<dbReference type="OrthoDB" id="107033at2157"/>
<sequence length="587" mass="66752">MTLRKVLTSKSVPQIEPIGIVISGSNNLSPNIFEYSFILTDNQSVSNSKNSPFVQQGQYCLVESHEGFVVGIVEQIRMNNQYFSNVQTVKNFNLAKVNMKNFFPSDQWECHIVDVHLLGTVRCKNNLSDEIDPATFKRIQRVGFPVNPGNKVFLLKGNFLRHFLGLDENGLNIGKLSSYKLDVTLNMNRLFNKHVAILAQSGAGKSYLLSVLFEELLTRPKDLGTPAMFLVDLHGEYRFLKEKAEDSLEKLEQSKISSMKSIQNRITSFNGLFIQIGVPDLTEYDFKRYQPGISIPQLRELRKAIKNCRKKFKKSEKSADDGTLIGYDINDLITELSENPDINSKLQSTLIGWLADLNNLRIFSKKSSPSIYELIKMGELTILDLSSIISMRKKQILLHYLTSKVFYYRRSGKIPPFIIFLEEAHNFLPESGGKDAITKNIFETIAREGRKFFAQLVLVSQRPVRLSTTALSQCNTQIVMRITNPYDLNHIKQTSEALTNSSIEIISTLPTGNALIMGAALNYPIFTKIRKRELPNPRGEKSISEMCQKYLNKDVFNNSKQPITKISPIFIQENFLELDTFELKEDS</sequence>
<dbReference type="AlphaFoldDB" id="A0A5B9D9E6"/>
<feature type="domain" description="Helicase HerA central" evidence="5">
    <location>
        <begin position="172"/>
        <end position="402"/>
    </location>
</feature>
<comment type="catalytic activity">
    <reaction evidence="3">
        <text>ATP + H2O = ADP + phosphate + H(+)</text>
        <dbReference type="Rhea" id="RHEA:13065"/>
        <dbReference type="ChEBI" id="CHEBI:15377"/>
        <dbReference type="ChEBI" id="CHEBI:15378"/>
        <dbReference type="ChEBI" id="CHEBI:30616"/>
        <dbReference type="ChEBI" id="CHEBI:43474"/>
        <dbReference type="ChEBI" id="CHEBI:456216"/>
        <dbReference type="EC" id="5.6.2.3"/>
    </reaction>
</comment>
<reference evidence="6 7" key="2">
    <citation type="journal article" date="2024" name="Int. J. Syst. Evol. Microbiol.">
        <title>Promethearchaeum syntrophicum gen. nov., sp. nov., an anaerobic, obligately syntrophic archaeon, the first isolate of the lineage 'Asgard' archaea, and proposal of the new archaeal phylum Promethearchaeota phyl. nov. and kingdom Promethearchaeati regn. nov.</title>
        <authorList>
            <person name="Imachi H."/>
            <person name="Nobu M.K."/>
            <person name="Kato S."/>
            <person name="Takaki Y."/>
            <person name="Miyazaki M."/>
            <person name="Miyata M."/>
            <person name="Ogawara M."/>
            <person name="Saito Y."/>
            <person name="Sakai S."/>
            <person name="Tahara Y.O."/>
            <person name="Takano Y."/>
            <person name="Tasumi E."/>
            <person name="Uematsu K."/>
            <person name="Yoshimura T."/>
            <person name="Itoh T."/>
            <person name="Ohkuma M."/>
            <person name="Takai K."/>
        </authorList>
    </citation>
    <scope>NUCLEOTIDE SEQUENCE [LARGE SCALE GENOMIC DNA]</scope>
    <source>
        <strain evidence="6 7">MK-D1</strain>
    </source>
</reference>
<keyword evidence="6" id="KW-0547">Nucleotide-binding</keyword>
<dbReference type="InterPro" id="IPR002789">
    <property type="entry name" value="HerA_central"/>
</dbReference>
<keyword evidence="7" id="KW-1185">Reference proteome</keyword>
<comment type="catalytic activity">
    <reaction evidence="2">
        <text>Couples ATP hydrolysis with the unwinding of duplex DNA by translocating in the 3'-5' direction.</text>
        <dbReference type="EC" id="5.6.2.4"/>
    </reaction>
</comment>
<dbReference type="Gene3D" id="3.40.50.300">
    <property type="entry name" value="P-loop containing nucleotide triphosphate hydrolases"/>
    <property type="match status" value="2"/>
</dbReference>
<dbReference type="InterPro" id="IPR008571">
    <property type="entry name" value="HerA-like"/>
</dbReference>
<dbReference type="InterPro" id="IPR027417">
    <property type="entry name" value="P-loop_NTPase"/>
</dbReference>
<gene>
    <name evidence="6" type="ORF">DSAG12_01530</name>
</gene>